<dbReference type="PANTHER" id="PTHR31900:SF28">
    <property type="entry name" value="FBD DOMAIN-CONTAINING PROTEIN"/>
    <property type="match status" value="1"/>
</dbReference>
<dbReference type="SUPFAM" id="SSF81383">
    <property type="entry name" value="F-box domain"/>
    <property type="match status" value="1"/>
</dbReference>
<dbReference type="EMBL" id="LUHQ01000005">
    <property type="protein sequence ID" value="OAO94735.1"/>
    <property type="molecule type" value="Genomic_DNA"/>
</dbReference>
<dbReference type="InterPro" id="IPR050232">
    <property type="entry name" value="FBL13/AtMIF1-like"/>
</dbReference>
<feature type="domain" description="FBD" evidence="1">
    <location>
        <begin position="344"/>
        <end position="410"/>
    </location>
</feature>
<dbReference type="CDD" id="cd22160">
    <property type="entry name" value="F-box_AtFBL13-like"/>
    <property type="match status" value="1"/>
</dbReference>
<dbReference type="AlphaFoldDB" id="A0A178UM47"/>
<dbReference type="InterPro" id="IPR001810">
    <property type="entry name" value="F-box_dom"/>
</dbReference>
<dbReference type="SMART" id="SM00579">
    <property type="entry name" value="FBD"/>
    <property type="match status" value="1"/>
</dbReference>
<gene>
    <name evidence="2" type="ordered locus">AXX17_At5g35930</name>
</gene>
<proteinExistence type="predicted"/>
<dbReference type="InterPro" id="IPR006566">
    <property type="entry name" value="FBD"/>
</dbReference>
<dbReference type="InterPro" id="IPR053781">
    <property type="entry name" value="F-box_AtFBL13-like"/>
</dbReference>
<dbReference type="Pfam" id="PF08387">
    <property type="entry name" value="FBD"/>
    <property type="match status" value="1"/>
</dbReference>
<organism evidence="2 3">
    <name type="scientific">Arabidopsis thaliana</name>
    <name type="common">Mouse-ear cress</name>
    <dbReference type="NCBI Taxonomy" id="3702"/>
    <lineage>
        <taxon>Eukaryota</taxon>
        <taxon>Viridiplantae</taxon>
        <taxon>Streptophyta</taxon>
        <taxon>Embryophyta</taxon>
        <taxon>Tracheophyta</taxon>
        <taxon>Spermatophyta</taxon>
        <taxon>Magnoliopsida</taxon>
        <taxon>eudicotyledons</taxon>
        <taxon>Gunneridae</taxon>
        <taxon>Pentapetalae</taxon>
        <taxon>rosids</taxon>
        <taxon>malvids</taxon>
        <taxon>Brassicales</taxon>
        <taxon>Brassicaceae</taxon>
        <taxon>Camelineae</taxon>
        <taxon>Arabidopsis</taxon>
    </lineage>
</organism>
<evidence type="ECO:0000259" key="1">
    <source>
        <dbReference type="SMART" id="SM00579"/>
    </source>
</evidence>
<dbReference type="ExpressionAtlas" id="A0A178UM47">
    <property type="expression patterns" value="baseline and differential"/>
</dbReference>
<dbReference type="InterPro" id="IPR036047">
    <property type="entry name" value="F-box-like_dom_sf"/>
</dbReference>
<dbReference type="PANTHER" id="PTHR31900">
    <property type="entry name" value="F-BOX/RNI SUPERFAMILY PROTEIN-RELATED"/>
    <property type="match status" value="1"/>
</dbReference>
<evidence type="ECO:0000313" key="2">
    <source>
        <dbReference type="EMBL" id="OAO94735.1"/>
    </source>
</evidence>
<dbReference type="SUPFAM" id="SSF52047">
    <property type="entry name" value="RNI-like"/>
    <property type="match status" value="1"/>
</dbReference>
<dbReference type="Pfam" id="PF24758">
    <property type="entry name" value="LRR_At5g56370"/>
    <property type="match status" value="1"/>
</dbReference>
<dbReference type="InterPro" id="IPR055411">
    <property type="entry name" value="LRR_FXL15/At3g58940/PEG3-like"/>
</dbReference>
<accession>A0A178UM47</accession>
<dbReference type="Pfam" id="PF00646">
    <property type="entry name" value="F-box"/>
    <property type="match status" value="1"/>
</dbReference>
<protein>
    <recommendedName>
        <fullName evidence="1">FBD domain-containing protein</fullName>
    </recommendedName>
</protein>
<name>A0A178UM47_ARATH</name>
<dbReference type="FunFam" id="3.80.10.10:FF:002779">
    <property type="entry name" value="FBD-associated F-box protein At3g49020"/>
    <property type="match status" value="1"/>
</dbReference>
<dbReference type="Gene3D" id="3.80.10.10">
    <property type="entry name" value="Ribonuclease Inhibitor"/>
    <property type="match status" value="1"/>
</dbReference>
<sequence>MDKINGLPDDLLVKILSYVPTDVAVSTSILSKRWEFLWMWLPNLDYTSRWCRKPGDVGLRDFIHKNLPLHRAPVIESLRFHSNSPDIKPEDIRRWIEIAVSRHVHDLDIDHFSENENIFLSSFFACKSLVTLKLRSVTLRDIPSMVCLPSLKTLLLDNVSFVEGKSLQELLSICPVLEDLSVYCDDYENTKELTIVVPSLLSLSLYIPDEWLLDGYWIDTPSLEYLKLEDWNSCDHLSLIKNMPKLREAYVDVKCFLPKSVIESITSVKHLTICSKDGYGDGFVFNQLEHLTLCVCRGDSPSLLGQLLKDSPNLRILEISVMEDHVDDVGISLDGWNQPSSVPECLLSSLQIFKWPQYLGRPEDRDIAVYILKNARHLKKTTILADRCERFVTQRRMIKELLQALPARIC</sequence>
<dbReference type="Proteomes" id="UP000078284">
    <property type="component" value="Chromosome 5"/>
</dbReference>
<evidence type="ECO:0000313" key="3">
    <source>
        <dbReference type="Proteomes" id="UP000078284"/>
    </source>
</evidence>
<dbReference type="InterPro" id="IPR032675">
    <property type="entry name" value="LRR_dom_sf"/>
</dbReference>
<reference evidence="3" key="1">
    <citation type="journal article" date="2016" name="Proc. Natl. Acad. Sci. U.S.A.">
        <title>Chromosome-level assembly of Arabidopsis thaliana Ler reveals the extent of translocation and inversion polymorphisms.</title>
        <authorList>
            <person name="Zapata L."/>
            <person name="Ding J."/>
            <person name="Willing E.M."/>
            <person name="Hartwig B."/>
            <person name="Bezdan D."/>
            <person name="Jiao W.B."/>
            <person name="Patel V."/>
            <person name="Velikkakam James G."/>
            <person name="Koornneef M."/>
            <person name="Ossowski S."/>
            <person name="Schneeberger K."/>
        </authorList>
    </citation>
    <scope>NUCLEOTIDE SEQUENCE [LARGE SCALE GENOMIC DNA]</scope>
    <source>
        <strain evidence="3">cv. Landsberg erecta</strain>
    </source>
</reference>
<comment type="caution">
    <text evidence="2">The sequence shown here is derived from an EMBL/GenBank/DDBJ whole genome shotgun (WGS) entry which is preliminary data.</text>
</comment>